<accession>E6WU90</accession>
<dbReference type="PANTHER" id="PTHR40590:SF1">
    <property type="entry name" value="CYTOPLASMIC PROTEIN"/>
    <property type="match status" value="1"/>
</dbReference>
<dbReference type="InterPro" id="IPR047111">
    <property type="entry name" value="YbaP-like"/>
</dbReference>
<dbReference type="InterPro" id="IPR002816">
    <property type="entry name" value="TraB/PrgY/GumN_fam"/>
</dbReference>
<organism evidence="2 3">
    <name type="scientific">Pseudoxanthomonas suwonensis (strain 11-1)</name>
    <dbReference type="NCBI Taxonomy" id="743721"/>
    <lineage>
        <taxon>Bacteria</taxon>
        <taxon>Pseudomonadati</taxon>
        <taxon>Pseudomonadota</taxon>
        <taxon>Gammaproteobacteria</taxon>
        <taxon>Lysobacterales</taxon>
        <taxon>Lysobacteraceae</taxon>
        <taxon>Pseudoxanthomonas</taxon>
    </lineage>
</organism>
<dbReference type="AlphaFoldDB" id="E6WU90"/>
<keyword evidence="3" id="KW-1185">Reference proteome</keyword>
<dbReference type="RefSeq" id="WP_013535638.1">
    <property type="nucleotide sequence ID" value="NC_014924.1"/>
</dbReference>
<protein>
    <submittedName>
        <fullName evidence="2">GumN family protein</fullName>
    </submittedName>
</protein>
<dbReference type="CDD" id="cd14789">
    <property type="entry name" value="Tiki"/>
    <property type="match status" value="1"/>
</dbReference>
<evidence type="ECO:0000313" key="2">
    <source>
        <dbReference type="EMBL" id="ADV27810.1"/>
    </source>
</evidence>
<evidence type="ECO:0000256" key="1">
    <source>
        <dbReference type="SAM" id="SignalP"/>
    </source>
</evidence>
<evidence type="ECO:0000313" key="3">
    <source>
        <dbReference type="Proteomes" id="UP000008632"/>
    </source>
</evidence>
<dbReference type="Pfam" id="PF01963">
    <property type="entry name" value="TraB_PrgY_gumN"/>
    <property type="match status" value="1"/>
</dbReference>
<gene>
    <name evidence="2" type="ordered locus">Psesu_1973</name>
</gene>
<dbReference type="PANTHER" id="PTHR40590">
    <property type="entry name" value="CYTOPLASMIC PROTEIN-RELATED"/>
    <property type="match status" value="1"/>
</dbReference>
<dbReference type="OrthoDB" id="357294at2"/>
<dbReference type="Proteomes" id="UP000008632">
    <property type="component" value="Chromosome"/>
</dbReference>
<dbReference type="STRING" id="743721.Psesu_1973"/>
<feature type="chain" id="PRO_5003212448" evidence="1">
    <location>
        <begin position="33"/>
        <end position="309"/>
    </location>
</feature>
<dbReference type="EMBL" id="CP002446">
    <property type="protein sequence ID" value="ADV27810.1"/>
    <property type="molecule type" value="Genomic_DNA"/>
</dbReference>
<keyword evidence="1" id="KW-0732">Signal</keyword>
<proteinExistence type="predicted"/>
<dbReference type="KEGG" id="psu:Psesu_1973"/>
<reference evidence="2 3" key="1">
    <citation type="submission" date="2011-01" db="EMBL/GenBank/DDBJ databases">
        <title>Complete sequence of Pseudoxanthomonas suwonensis 11-1.</title>
        <authorList>
            <consortium name="US DOE Joint Genome Institute"/>
            <person name="Lucas S."/>
            <person name="Copeland A."/>
            <person name="Lapidus A."/>
            <person name="Cheng J.-F."/>
            <person name="Goodwin L."/>
            <person name="Pitluck S."/>
            <person name="Teshima H."/>
            <person name="Detter J.C."/>
            <person name="Han C."/>
            <person name="Tapia R."/>
            <person name="Land M."/>
            <person name="Hauser L."/>
            <person name="Kyrpides N."/>
            <person name="Ivanova N."/>
            <person name="Ovchinnikova G."/>
            <person name="Siebers A.K."/>
            <person name="Allgaier M."/>
            <person name="Thelen M.P."/>
            <person name="Hugenholtz P."/>
            <person name="Gladden J."/>
            <person name="Woyke T."/>
        </authorList>
    </citation>
    <scope>NUCLEOTIDE SEQUENCE [LARGE SCALE GENOMIC DNA]</scope>
    <source>
        <strain evidence="3">11-1</strain>
    </source>
</reference>
<feature type="signal peptide" evidence="1">
    <location>
        <begin position="1"/>
        <end position="32"/>
    </location>
</feature>
<name>E6WU90_PSEUU</name>
<dbReference type="eggNOG" id="COG3735">
    <property type="taxonomic scope" value="Bacteria"/>
</dbReference>
<sequence length="309" mass="33392">MRRLAVAVPRPRRFAGLAALLLGLLLSLQALAAPPKPLLWKVSDADNAVYLLGSFHMLRPGDYPVAREVQEALAGAGSVVFELSPDEANSPRLAATMVQAAQRKRPGTLEGDLGPRLSARLRAYADARGLPLERLSGFDPWFVGLTLSLLQLQQQGLDPALGLDRHLMDAAAAAGKPTAGLETGAAQIAALSGMPVDAQLQMLEQALDQAEAGPGSIESMHRAWRSGDGDALWRQMGADLEREHPALYRRINVDRNEAWLPQLEARLARPEGDTLVVVGALHLLGPDGLVERLRAKGYKVERVCRDRAR</sequence>
<dbReference type="HOGENOM" id="CLU_057525_0_0_6"/>